<protein>
    <submittedName>
        <fullName evidence="2">Uncharacterized protein</fullName>
    </submittedName>
</protein>
<evidence type="ECO:0000313" key="3">
    <source>
        <dbReference type="Proteomes" id="UP001056588"/>
    </source>
</evidence>
<sequence>MTKALSVLLTAILCSVYALVIFFLVSNNALSTILLPIGLFIIIYGISMFEKNLSKKNK</sequence>
<evidence type="ECO:0000256" key="1">
    <source>
        <dbReference type="SAM" id="Phobius"/>
    </source>
</evidence>
<evidence type="ECO:0000313" key="2">
    <source>
        <dbReference type="EMBL" id="UQW80959.1"/>
    </source>
</evidence>
<proteinExistence type="predicted"/>
<keyword evidence="1" id="KW-1133">Transmembrane helix</keyword>
<dbReference type="RefSeq" id="WP_161940561.1">
    <property type="nucleotide sequence ID" value="NZ_CP093217.1"/>
</dbReference>
<dbReference type="EMBL" id="CP093217">
    <property type="protein sequence ID" value="UQW80959.1"/>
    <property type="molecule type" value="Genomic_DNA"/>
</dbReference>
<keyword evidence="1" id="KW-0472">Membrane</keyword>
<gene>
    <name evidence="2" type="ORF">MNY58_10255</name>
</gene>
<keyword evidence="1" id="KW-0812">Transmembrane</keyword>
<name>A0ABY4QAE2_9STAP</name>
<feature type="transmembrane region" description="Helical" evidence="1">
    <location>
        <begin position="28"/>
        <end position="49"/>
    </location>
</feature>
<dbReference type="Proteomes" id="UP001056588">
    <property type="component" value="Chromosome"/>
</dbReference>
<accession>A0ABY4QAE2</accession>
<reference evidence="2" key="1">
    <citation type="submission" date="2022-03" db="EMBL/GenBank/DDBJ databases">
        <title>Complete Genome Sequence of Staphylococcus edaphicus strain CCM 8731.</title>
        <authorList>
            <person name="Rimmer C.O."/>
            <person name="Thomas J.C."/>
        </authorList>
    </citation>
    <scope>NUCLEOTIDE SEQUENCE</scope>
    <source>
        <strain evidence="2">CCM 8731</strain>
    </source>
</reference>
<organism evidence="2 3">
    <name type="scientific">Staphylococcus edaphicus</name>
    <dbReference type="NCBI Taxonomy" id="1955013"/>
    <lineage>
        <taxon>Bacteria</taxon>
        <taxon>Bacillati</taxon>
        <taxon>Bacillota</taxon>
        <taxon>Bacilli</taxon>
        <taxon>Bacillales</taxon>
        <taxon>Staphylococcaceae</taxon>
        <taxon>Staphylococcus</taxon>
    </lineage>
</organism>
<keyword evidence="3" id="KW-1185">Reference proteome</keyword>